<dbReference type="Pfam" id="PF00854">
    <property type="entry name" value="PTR2"/>
    <property type="match status" value="2"/>
</dbReference>
<dbReference type="PANTHER" id="PTHR23517:SF15">
    <property type="entry name" value="PROTON-DEPENDENT OLIGOPEPTIDE FAMILY TRANSPORT PROTEIN"/>
    <property type="match status" value="1"/>
</dbReference>
<dbReference type="GO" id="GO:0015833">
    <property type="term" value="P:peptide transport"/>
    <property type="evidence" value="ECO:0007669"/>
    <property type="project" value="InterPro"/>
</dbReference>
<feature type="transmembrane region" description="Helical" evidence="7">
    <location>
        <begin position="379"/>
        <end position="399"/>
    </location>
</feature>
<dbReference type="InterPro" id="IPR050171">
    <property type="entry name" value="MFS_Transporters"/>
</dbReference>
<dbReference type="Gene3D" id="1.20.1250.20">
    <property type="entry name" value="MFS general substrate transporter like domains"/>
    <property type="match status" value="2"/>
</dbReference>
<keyword evidence="2" id="KW-0813">Transport</keyword>
<keyword evidence="4 7" id="KW-0812">Transmembrane</keyword>
<evidence type="ECO:0000256" key="7">
    <source>
        <dbReference type="SAM" id="Phobius"/>
    </source>
</evidence>
<keyword evidence="6 7" id="KW-0472">Membrane</keyword>
<dbReference type="AlphaFoldDB" id="A0A6N7V063"/>
<keyword evidence="5 7" id="KW-1133">Transmembrane helix</keyword>
<feature type="transmembrane region" description="Helical" evidence="7">
    <location>
        <begin position="144"/>
        <end position="166"/>
    </location>
</feature>
<evidence type="ECO:0000256" key="1">
    <source>
        <dbReference type="ARBA" id="ARBA00004651"/>
    </source>
</evidence>
<dbReference type="Proteomes" id="UP000434409">
    <property type="component" value="Unassembled WGS sequence"/>
</dbReference>
<feature type="transmembrane region" description="Helical" evidence="7">
    <location>
        <begin position="234"/>
        <end position="260"/>
    </location>
</feature>
<protein>
    <submittedName>
        <fullName evidence="8">Peptide MFS transporter</fullName>
    </submittedName>
</protein>
<organism evidence="8 9">
    <name type="scientific">Suipraeoptans intestinalis</name>
    <dbReference type="NCBI Taxonomy" id="2606628"/>
    <lineage>
        <taxon>Bacteria</taxon>
        <taxon>Bacillati</taxon>
        <taxon>Bacillota</taxon>
        <taxon>Clostridia</taxon>
        <taxon>Lachnospirales</taxon>
        <taxon>Lachnospiraceae</taxon>
        <taxon>Suipraeoptans</taxon>
    </lineage>
</organism>
<dbReference type="SUPFAM" id="SSF103473">
    <property type="entry name" value="MFS general substrate transporter"/>
    <property type="match status" value="1"/>
</dbReference>
<evidence type="ECO:0000313" key="8">
    <source>
        <dbReference type="EMBL" id="MSR93226.1"/>
    </source>
</evidence>
<proteinExistence type="predicted"/>
<dbReference type="InterPro" id="IPR005279">
    <property type="entry name" value="Dipep/tripep_permease"/>
</dbReference>
<comment type="caution">
    <text evidence="8">The sequence shown here is derived from an EMBL/GenBank/DDBJ whole genome shotgun (WGS) entry which is preliminary data.</text>
</comment>
<gene>
    <name evidence="8" type="ORF">FYJ34_02820</name>
</gene>
<name>A0A6N7V063_9FIRM</name>
<evidence type="ECO:0000256" key="5">
    <source>
        <dbReference type="ARBA" id="ARBA00022989"/>
    </source>
</evidence>
<dbReference type="InterPro" id="IPR000109">
    <property type="entry name" value="POT_fam"/>
</dbReference>
<dbReference type="GO" id="GO:1904680">
    <property type="term" value="F:peptide transmembrane transporter activity"/>
    <property type="evidence" value="ECO:0007669"/>
    <property type="project" value="InterPro"/>
</dbReference>
<dbReference type="GO" id="GO:0005886">
    <property type="term" value="C:plasma membrane"/>
    <property type="evidence" value="ECO:0007669"/>
    <property type="project" value="UniProtKB-SubCell"/>
</dbReference>
<keyword evidence="9" id="KW-1185">Reference proteome</keyword>
<evidence type="ECO:0000256" key="4">
    <source>
        <dbReference type="ARBA" id="ARBA00022692"/>
    </source>
</evidence>
<evidence type="ECO:0000256" key="2">
    <source>
        <dbReference type="ARBA" id="ARBA00022448"/>
    </source>
</evidence>
<keyword evidence="3" id="KW-1003">Cell membrane</keyword>
<feature type="transmembrane region" description="Helical" evidence="7">
    <location>
        <begin position="280"/>
        <end position="302"/>
    </location>
</feature>
<feature type="transmembrane region" description="Helical" evidence="7">
    <location>
        <begin position="314"/>
        <end position="334"/>
    </location>
</feature>
<dbReference type="PANTHER" id="PTHR23517">
    <property type="entry name" value="RESISTANCE PROTEIN MDTM, PUTATIVE-RELATED-RELATED"/>
    <property type="match status" value="1"/>
</dbReference>
<feature type="transmembrane region" description="Helical" evidence="7">
    <location>
        <begin position="172"/>
        <end position="198"/>
    </location>
</feature>
<dbReference type="EMBL" id="VULY01000018">
    <property type="protein sequence ID" value="MSR93226.1"/>
    <property type="molecule type" value="Genomic_DNA"/>
</dbReference>
<accession>A0A6N7V063</accession>
<evidence type="ECO:0000256" key="6">
    <source>
        <dbReference type="ARBA" id="ARBA00023136"/>
    </source>
</evidence>
<evidence type="ECO:0000256" key="3">
    <source>
        <dbReference type="ARBA" id="ARBA00022475"/>
    </source>
</evidence>
<feature type="transmembrane region" description="Helical" evidence="7">
    <location>
        <begin position="83"/>
        <end position="100"/>
    </location>
</feature>
<dbReference type="CDD" id="cd17346">
    <property type="entry name" value="MFS_DtpA_like"/>
    <property type="match status" value="1"/>
</dbReference>
<sequence length="444" mass="48933">MDNTVAKKGGGFGFWVCNFAFSLERFSFYSAKWVMTVFIAVAVAKGGLGLDAKDGAFASANLVAFTYLAPLFGSVISDRLVGAKYLVPIGMILMGCGYLVGWKATGMVSINLMIVLVSIGTGLFKPQTNAITGRLFADKSKLDAAFSTQYSMVNVGSFIGTTIIGVIANEQGYRFCFLVCAIIMFVNALWFIFGWRFLGDAGKRPFKFDDAEKKDAAKEKYENKPLTGIEKKRVWAIILISAFSTIFWLFWYLAYLPVYFHWDNPEHMNWMIGSFKIPSAWFDSLNALCCISMGPLLGILWTKDAKRKNGGLSMFKHTSIGMLLLGVSFVIFALTDVVRAGKPASIIWLIAFGILLSLGEMTFSPLGNSFISKFAPAKLLSAMMAVWTFSIFIAGKSYGYVYALTEKLPFAATYFGVAIIMIVAGVALWVMDGKLNKLVQKEED</sequence>
<comment type="subcellular location">
    <subcellularLocation>
        <location evidence="1">Cell membrane</location>
        <topology evidence="1">Multi-pass membrane protein</topology>
    </subcellularLocation>
</comment>
<feature type="transmembrane region" description="Helical" evidence="7">
    <location>
        <begin position="411"/>
        <end position="431"/>
    </location>
</feature>
<feature type="transmembrane region" description="Helical" evidence="7">
    <location>
        <begin position="106"/>
        <end position="124"/>
    </location>
</feature>
<feature type="transmembrane region" description="Helical" evidence="7">
    <location>
        <begin position="33"/>
        <end position="50"/>
    </location>
</feature>
<evidence type="ECO:0000313" key="9">
    <source>
        <dbReference type="Proteomes" id="UP000434409"/>
    </source>
</evidence>
<dbReference type="InterPro" id="IPR036259">
    <property type="entry name" value="MFS_trans_sf"/>
</dbReference>
<feature type="transmembrane region" description="Helical" evidence="7">
    <location>
        <begin position="56"/>
        <end position="76"/>
    </location>
</feature>
<dbReference type="RefSeq" id="WP_154476065.1">
    <property type="nucleotide sequence ID" value="NZ_JAQYBV010000107.1"/>
</dbReference>
<reference evidence="8 9" key="1">
    <citation type="submission" date="2019-08" db="EMBL/GenBank/DDBJ databases">
        <title>In-depth cultivation of the pig gut microbiome towards novel bacterial diversity and tailored functional studies.</title>
        <authorList>
            <person name="Wylensek D."/>
            <person name="Hitch T.C.A."/>
            <person name="Clavel T."/>
        </authorList>
    </citation>
    <scope>NUCLEOTIDE SEQUENCE [LARGE SCALE GENOMIC DNA]</scope>
    <source>
        <strain evidence="8 9">68-1-5</strain>
    </source>
</reference>
<feature type="transmembrane region" description="Helical" evidence="7">
    <location>
        <begin position="346"/>
        <end position="367"/>
    </location>
</feature>